<evidence type="ECO:0000256" key="1">
    <source>
        <dbReference type="ARBA" id="ARBA00004141"/>
    </source>
</evidence>
<feature type="transmembrane region" description="Helical" evidence="6">
    <location>
        <begin position="74"/>
        <end position="93"/>
    </location>
</feature>
<feature type="transmembrane region" description="Helical" evidence="6">
    <location>
        <begin position="544"/>
        <end position="562"/>
    </location>
</feature>
<feature type="transmembrane region" description="Helical" evidence="6">
    <location>
        <begin position="718"/>
        <end position="742"/>
    </location>
</feature>
<evidence type="ECO:0000256" key="6">
    <source>
        <dbReference type="SAM" id="Phobius"/>
    </source>
</evidence>
<feature type="transmembrane region" description="Helical" evidence="6">
    <location>
        <begin position="510"/>
        <end position="532"/>
    </location>
</feature>
<feature type="transmembrane region" description="Helical" evidence="6">
    <location>
        <begin position="693"/>
        <end position="711"/>
    </location>
</feature>
<protein>
    <submittedName>
        <fullName evidence="9">Cytochrome c biogenesis protein CcsA</fullName>
    </submittedName>
</protein>
<evidence type="ECO:0000256" key="5">
    <source>
        <dbReference type="ARBA" id="ARBA00023136"/>
    </source>
</evidence>
<dbReference type="InterPro" id="IPR007816">
    <property type="entry name" value="ResB-like_domain"/>
</dbReference>
<feature type="transmembrane region" description="Helical" evidence="6">
    <location>
        <begin position="244"/>
        <end position="264"/>
    </location>
</feature>
<dbReference type="PANTHER" id="PTHR30071:SF1">
    <property type="entry name" value="CYTOCHROME B_B6 PROTEIN-RELATED"/>
    <property type="match status" value="1"/>
</dbReference>
<feature type="transmembrane region" description="Helical" evidence="6">
    <location>
        <begin position="463"/>
        <end position="481"/>
    </location>
</feature>
<feature type="transmembrane region" description="Helical" evidence="6">
    <location>
        <begin position="40"/>
        <end position="62"/>
    </location>
</feature>
<gene>
    <name evidence="9" type="primary">ccsA</name>
    <name evidence="9" type="ORF">IAB82_07225</name>
</gene>
<keyword evidence="5 6" id="KW-0472">Membrane</keyword>
<dbReference type="InterPro" id="IPR023298">
    <property type="entry name" value="ATPase_P-typ_TM_dom_sf"/>
</dbReference>
<evidence type="ECO:0000259" key="8">
    <source>
        <dbReference type="Pfam" id="PF05140"/>
    </source>
</evidence>
<organism evidence="9 10">
    <name type="scientific">Candidatus Cryptobacteroides faecavium</name>
    <dbReference type="NCBI Taxonomy" id="2840762"/>
    <lineage>
        <taxon>Bacteria</taxon>
        <taxon>Pseudomonadati</taxon>
        <taxon>Bacteroidota</taxon>
        <taxon>Bacteroidia</taxon>
        <taxon>Bacteroidales</taxon>
        <taxon>Candidatus Cryptobacteroides</taxon>
    </lineage>
</organism>
<sequence length="749" mass="82568">MVLKICKYLSFGLVALLTVYMAVASVLEKFHGTDAVMKWAYHSPVFIAMWALAAASGIVYVYFRLVKGRAFRDIPLSTVCIHLSFILILAGALTTHLSGDSGAVHFRKGDPAATAFVREDGSMSELPFSVSLSDFKVEYYPGSDAPKDYISTLHIMPGVVHDGESVRHGTEGISATVSMNRIFRYGGYRFYQASYDDDGGGSTIAVSHDPAGVAVTYAGYALLLLSMTGFFFRRDSGFRAALRRLCGSAAAAVPVILCLVLSPADASASPKNGTELPKHLPEDVASEYGRIFVYYNDRVCPMQTLARDFTMKLYGRPSWRGLTCEQVLTGWIFYADQWYGTLDMEDSPSSQKAAMKARDREESIRLVCTGSLLRIFPFTCDGKVSWYSSVDRLPAEMDPAQWLFVRKVMSLAGEGLMKKDFDWVKGIFAKIREHQVKSVPDVLPSVGRVRAEIIYNSIDRPKALAMACLSAGLLLFVFFCISGHLRGSASSCPARSAGGGRVSRRPLHTVICRAAHLLSALLLLYLTVILALRWRVSGHIPMSNGFETMMTMSWISMLLTVIPARRFPLVLPMGFLLCGFSLLVASIGESDPQITHLMPVLSSPLLSVHVACMMLSYTLLGLAMLNSAMSLAGRGLRPGRQGHAKDYDMGRSADLSLVILYPAVFLLAAGTFLGAVWANVSWGRYWAWDPKEVWALITLLVYAFALHGRSLRVFRNPVFFHWFCIIAFLCVIITYFGVNFFLGGLHSYA</sequence>
<dbReference type="SUPFAM" id="SSF81665">
    <property type="entry name" value="Calcium ATPase, transmembrane domain M"/>
    <property type="match status" value="1"/>
</dbReference>
<reference evidence="9" key="2">
    <citation type="journal article" date="2021" name="PeerJ">
        <title>Extensive microbial diversity within the chicken gut microbiome revealed by metagenomics and culture.</title>
        <authorList>
            <person name="Gilroy R."/>
            <person name="Ravi A."/>
            <person name="Getino M."/>
            <person name="Pursley I."/>
            <person name="Horton D.L."/>
            <person name="Alikhan N.F."/>
            <person name="Baker D."/>
            <person name="Gharbi K."/>
            <person name="Hall N."/>
            <person name="Watson M."/>
            <person name="Adriaenssens E.M."/>
            <person name="Foster-Nyarko E."/>
            <person name="Jarju S."/>
            <person name="Secka A."/>
            <person name="Antonio M."/>
            <person name="Oren A."/>
            <person name="Chaudhuri R.R."/>
            <person name="La Ragione R."/>
            <person name="Hildebrand F."/>
            <person name="Pallen M.J."/>
        </authorList>
    </citation>
    <scope>NUCLEOTIDE SEQUENCE</scope>
    <source>
        <strain evidence="9">B2-22910</strain>
    </source>
</reference>
<accession>A0A9D9IFH4</accession>
<feature type="transmembrane region" description="Helical" evidence="6">
    <location>
        <begin position="211"/>
        <end position="232"/>
    </location>
</feature>
<dbReference type="Pfam" id="PF01578">
    <property type="entry name" value="Cytochrom_C_asm"/>
    <property type="match status" value="1"/>
</dbReference>
<evidence type="ECO:0000256" key="2">
    <source>
        <dbReference type="ARBA" id="ARBA00022692"/>
    </source>
</evidence>
<dbReference type="GO" id="GO:0005886">
    <property type="term" value="C:plasma membrane"/>
    <property type="evidence" value="ECO:0007669"/>
    <property type="project" value="TreeGrafter"/>
</dbReference>
<evidence type="ECO:0000256" key="4">
    <source>
        <dbReference type="ARBA" id="ARBA00022989"/>
    </source>
</evidence>
<proteinExistence type="predicted"/>
<feature type="transmembrane region" description="Helical" evidence="6">
    <location>
        <begin position="608"/>
        <end position="632"/>
    </location>
</feature>
<reference evidence="9" key="1">
    <citation type="submission" date="2020-10" db="EMBL/GenBank/DDBJ databases">
        <authorList>
            <person name="Gilroy R."/>
        </authorList>
    </citation>
    <scope>NUCLEOTIDE SEQUENCE</scope>
    <source>
        <strain evidence="9">B2-22910</strain>
    </source>
</reference>
<comment type="subcellular location">
    <subcellularLocation>
        <location evidence="1">Membrane</location>
        <topology evidence="1">Multi-pass membrane protein</topology>
    </subcellularLocation>
</comment>
<dbReference type="Proteomes" id="UP000823603">
    <property type="component" value="Unassembled WGS sequence"/>
</dbReference>
<dbReference type="EMBL" id="JADIMB010000105">
    <property type="protein sequence ID" value="MBO8471567.1"/>
    <property type="molecule type" value="Genomic_DNA"/>
</dbReference>
<dbReference type="GO" id="GO:0020037">
    <property type="term" value="F:heme binding"/>
    <property type="evidence" value="ECO:0007669"/>
    <property type="project" value="InterPro"/>
</dbReference>
<dbReference type="Pfam" id="PF05140">
    <property type="entry name" value="ResB"/>
    <property type="match status" value="1"/>
</dbReference>
<keyword evidence="2 6" id="KW-0812">Transmembrane</keyword>
<dbReference type="GO" id="GO:0017004">
    <property type="term" value="P:cytochrome complex assembly"/>
    <property type="evidence" value="ECO:0007669"/>
    <property type="project" value="UniProtKB-KW"/>
</dbReference>
<keyword evidence="4 6" id="KW-1133">Transmembrane helix</keyword>
<feature type="domain" description="ResB-like" evidence="8">
    <location>
        <begin position="79"/>
        <end position="204"/>
    </location>
</feature>
<comment type="caution">
    <text evidence="9">The sequence shown here is derived from an EMBL/GenBank/DDBJ whole genome shotgun (WGS) entry which is preliminary data.</text>
</comment>
<feature type="transmembrane region" description="Helical" evidence="6">
    <location>
        <begin position="569"/>
        <end position="588"/>
    </location>
</feature>
<name>A0A9D9IFH4_9BACT</name>
<dbReference type="AlphaFoldDB" id="A0A9D9IFH4"/>
<dbReference type="InterPro" id="IPR002541">
    <property type="entry name" value="Cyt_c_assembly"/>
</dbReference>
<evidence type="ECO:0000259" key="7">
    <source>
        <dbReference type="Pfam" id="PF01578"/>
    </source>
</evidence>
<dbReference type="InterPro" id="IPR045062">
    <property type="entry name" value="Cyt_c_biogenesis_CcsA/CcmC"/>
</dbReference>
<dbReference type="PANTHER" id="PTHR30071">
    <property type="entry name" value="HEME EXPORTER PROTEIN C"/>
    <property type="match status" value="1"/>
</dbReference>
<feature type="transmembrane region" description="Helical" evidence="6">
    <location>
        <begin position="653"/>
        <end position="678"/>
    </location>
</feature>
<feature type="domain" description="Cytochrome c assembly protein" evidence="7">
    <location>
        <begin position="542"/>
        <end position="746"/>
    </location>
</feature>
<keyword evidence="3" id="KW-0201">Cytochrome c-type biogenesis</keyword>
<evidence type="ECO:0000256" key="3">
    <source>
        <dbReference type="ARBA" id="ARBA00022748"/>
    </source>
</evidence>
<evidence type="ECO:0000313" key="10">
    <source>
        <dbReference type="Proteomes" id="UP000823603"/>
    </source>
</evidence>
<evidence type="ECO:0000313" key="9">
    <source>
        <dbReference type="EMBL" id="MBO8471567.1"/>
    </source>
</evidence>